<protein>
    <submittedName>
        <fullName evidence="1">Uncharacterized protein</fullName>
    </submittedName>
</protein>
<dbReference type="Proteomes" id="UP000034072">
    <property type="component" value="Unassembled WGS sequence"/>
</dbReference>
<proteinExistence type="predicted"/>
<evidence type="ECO:0000313" key="2">
    <source>
        <dbReference type="Proteomes" id="UP000034072"/>
    </source>
</evidence>
<dbReference type="EMBL" id="LBXZ01000009">
    <property type="protein sequence ID" value="KKR40228.1"/>
    <property type="molecule type" value="Genomic_DNA"/>
</dbReference>
<comment type="caution">
    <text evidence="1">The sequence shown here is derived from an EMBL/GenBank/DDBJ whole genome shotgun (WGS) entry which is preliminary data.</text>
</comment>
<organism evidence="1 2">
    <name type="scientific">Candidatus Yanofskybacteria bacterium GW2011_GWE2_40_11</name>
    <dbReference type="NCBI Taxonomy" id="1619033"/>
    <lineage>
        <taxon>Bacteria</taxon>
        <taxon>Candidatus Yanofskyibacteriota</taxon>
    </lineage>
</organism>
<sequence length="93" mass="11182">MEDVCYNCANDCPGVETCKPFKYKYYKQYKDDILDHERTTQNFVETIDQVKKSMEDKIWKTNYESFSKILPNNLSIDEFKVLMGKMKDTWEDK</sequence>
<evidence type="ECO:0000313" key="1">
    <source>
        <dbReference type="EMBL" id="KKR40228.1"/>
    </source>
</evidence>
<name>A0A0G0QJE6_9BACT</name>
<gene>
    <name evidence="1" type="ORF">UT75_C0009G0001</name>
</gene>
<accession>A0A0G0QJE6</accession>
<dbReference type="AlphaFoldDB" id="A0A0G0QJE6"/>
<reference evidence="1 2" key="1">
    <citation type="journal article" date="2015" name="Nature">
        <title>rRNA introns, odd ribosomes, and small enigmatic genomes across a large radiation of phyla.</title>
        <authorList>
            <person name="Brown C.T."/>
            <person name="Hug L.A."/>
            <person name="Thomas B.C."/>
            <person name="Sharon I."/>
            <person name="Castelle C.J."/>
            <person name="Singh A."/>
            <person name="Wilkins M.J."/>
            <person name="Williams K.H."/>
            <person name="Banfield J.F."/>
        </authorList>
    </citation>
    <scope>NUCLEOTIDE SEQUENCE [LARGE SCALE GENOMIC DNA]</scope>
</reference>